<dbReference type="AlphaFoldDB" id="A0A6G1IGB4"/>
<dbReference type="SMART" id="SM00332">
    <property type="entry name" value="PP2Cc"/>
    <property type="match status" value="1"/>
</dbReference>
<dbReference type="InterPro" id="IPR001932">
    <property type="entry name" value="PPM-type_phosphatase-like_dom"/>
</dbReference>
<dbReference type="Pfam" id="PF00481">
    <property type="entry name" value="PP2C"/>
    <property type="match status" value="1"/>
</dbReference>
<dbReference type="InterPro" id="IPR036457">
    <property type="entry name" value="PPM-type-like_dom_sf"/>
</dbReference>
<dbReference type="EMBL" id="MU005626">
    <property type="protein sequence ID" value="KAF2677080.1"/>
    <property type="molecule type" value="Genomic_DNA"/>
</dbReference>
<name>A0A6G1IGB4_9PLEO</name>
<proteinExistence type="predicted"/>
<organism evidence="2 3">
    <name type="scientific">Lentithecium fluviatile CBS 122367</name>
    <dbReference type="NCBI Taxonomy" id="1168545"/>
    <lineage>
        <taxon>Eukaryota</taxon>
        <taxon>Fungi</taxon>
        <taxon>Dikarya</taxon>
        <taxon>Ascomycota</taxon>
        <taxon>Pezizomycotina</taxon>
        <taxon>Dothideomycetes</taxon>
        <taxon>Pleosporomycetidae</taxon>
        <taxon>Pleosporales</taxon>
        <taxon>Massarineae</taxon>
        <taxon>Lentitheciaceae</taxon>
        <taxon>Lentithecium</taxon>
    </lineage>
</organism>
<protein>
    <submittedName>
        <fullName evidence="2">Protein serine/threonine phosphatase 2C</fullName>
    </submittedName>
</protein>
<keyword evidence="3" id="KW-1185">Reference proteome</keyword>
<reference evidence="2" key="1">
    <citation type="journal article" date="2020" name="Stud. Mycol.">
        <title>101 Dothideomycetes genomes: a test case for predicting lifestyles and emergence of pathogens.</title>
        <authorList>
            <person name="Haridas S."/>
            <person name="Albert R."/>
            <person name="Binder M."/>
            <person name="Bloem J."/>
            <person name="Labutti K."/>
            <person name="Salamov A."/>
            <person name="Andreopoulos B."/>
            <person name="Baker S."/>
            <person name="Barry K."/>
            <person name="Bills G."/>
            <person name="Bluhm B."/>
            <person name="Cannon C."/>
            <person name="Castanera R."/>
            <person name="Culley D."/>
            <person name="Daum C."/>
            <person name="Ezra D."/>
            <person name="Gonzalez J."/>
            <person name="Henrissat B."/>
            <person name="Kuo A."/>
            <person name="Liang C."/>
            <person name="Lipzen A."/>
            <person name="Lutzoni F."/>
            <person name="Magnuson J."/>
            <person name="Mondo S."/>
            <person name="Nolan M."/>
            <person name="Ohm R."/>
            <person name="Pangilinan J."/>
            <person name="Park H.-J."/>
            <person name="Ramirez L."/>
            <person name="Alfaro M."/>
            <person name="Sun H."/>
            <person name="Tritt A."/>
            <person name="Yoshinaga Y."/>
            <person name="Zwiers L.-H."/>
            <person name="Turgeon B."/>
            <person name="Goodwin S."/>
            <person name="Spatafora J."/>
            <person name="Crous P."/>
            <person name="Grigoriev I."/>
        </authorList>
    </citation>
    <scope>NUCLEOTIDE SEQUENCE</scope>
    <source>
        <strain evidence="2">CBS 122367</strain>
    </source>
</reference>
<dbReference type="InterPro" id="IPR015655">
    <property type="entry name" value="PP2C"/>
</dbReference>
<dbReference type="Gene3D" id="3.60.40.10">
    <property type="entry name" value="PPM-type phosphatase domain"/>
    <property type="match status" value="1"/>
</dbReference>
<dbReference type="PANTHER" id="PTHR13832:SF792">
    <property type="entry name" value="GM14286P"/>
    <property type="match status" value="1"/>
</dbReference>
<evidence type="ECO:0000259" key="1">
    <source>
        <dbReference type="PROSITE" id="PS51746"/>
    </source>
</evidence>
<dbReference type="GO" id="GO:0004741">
    <property type="term" value="F:[pyruvate dehydrogenase (acetyl-transferring)]-phosphatase activity"/>
    <property type="evidence" value="ECO:0007669"/>
    <property type="project" value="TreeGrafter"/>
</dbReference>
<dbReference type="CDD" id="cd00143">
    <property type="entry name" value="PP2Cc"/>
    <property type="match status" value="1"/>
</dbReference>
<gene>
    <name evidence="2" type="ORF">K458DRAFT_379039</name>
</gene>
<evidence type="ECO:0000313" key="3">
    <source>
        <dbReference type="Proteomes" id="UP000799291"/>
    </source>
</evidence>
<dbReference type="Proteomes" id="UP000799291">
    <property type="component" value="Unassembled WGS sequence"/>
</dbReference>
<dbReference type="SUPFAM" id="SSF81606">
    <property type="entry name" value="PP2C-like"/>
    <property type="match status" value="1"/>
</dbReference>
<dbReference type="PROSITE" id="PS51746">
    <property type="entry name" value="PPM_2"/>
    <property type="match status" value="1"/>
</dbReference>
<dbReference type="PANTHER" id="PTHR13832">
    <property type="entry name" value="PROTEIN PHOSPHATASE 2C"/>
    <property type="match status" value="1"/>
</dbReference>
<evidence type="ECO:0000313" key="2">
    <source>
        <dbReference type="EMBL" id="KAF2677080.1"/>
    </source>
</evidence>
<accession>A0A6G1IGB4</accession>
<dbReference type="GO" id="GO:0005739">
    <property type="term" value="C:mitochondrion"/>
    <property type="evidence" value="ECO:0007669"/>
    <property type="project" value="TreeGrafter"/>
</dbReference>
<sequence length="622" mass="68059">MLPQTTKMTPIRWRAAVRQLKGHSPSLLAARTQSSVPTGSRAYFRPRTALVESRRVHVLQSRVSGLARLQHLEARHFSSLLKRYGNGNGNKSYSSLPSLPPTAGPILQSAFPTKTFVALLLLGSLVYWAVEIEERTWYDSVLETFAGDHGATPLHFYKDRDDADHWITHHIPDASGPLRDPVVLGQINERFWKAAGGWEMSEEESVESGLPVTHGCRFRSNEPCEDYFALGTSPGPGSKPWNYWSIFDGHAGRHTALHLQWTLLPTLSRALSNLSPAAPSSTITATIKSVFLAIDNDIMTRARHAANWYPAANGAAIAALTPAFSGSCALLAAFDPEADKLRVACVGDSRAVLGRWDELEGKYIAKPLSVDQTGFNAAEVKRITTAHPDEPDILDPKSGRLLGLAVTRAFGDHRWKWDNDFVKALQLKFWGTAPRPNSKTPPYMDAEPEITETAVVRVDPGDPRGGAGKSDFLIMASDGLWDRISSVHAVECVQRWLEAKGRSPDGRVSTDPQLAKPLFGSSLSLDEGVEFSVENGEEVSWKATPEYFAIEDDNAAVCLARNAMGGTRRGLFIGLLSIPGPLSRMAVDDTTVMVVFFDKVGKGDGKGGGGGKEKKKSIWWPW</sequence>
<feature type="domain" description="PPM-type phosphatase" evidence="1">
    <location>
        <begin position="207"/>
        <end position="597"/>
    </location>
</feature>
<dbReference type="OrthoDB" id="420076at2759"/>